<proteinExistence type="predicted"/>
<evidence type="ECO:0000313" key="1">
    <source>
        <dbReference type="EMBL" id="QHU02464.1"/>
    </source>
</evidence>
<dbReference type="EMBL" id="MN740358">
    <property type="protein sequence ID" value="QHU02464.1"/>
    <property type="molecule type" value="Genomic_DNA"/>
</dbReference>
<name>A0A6C0JFM4_9ZZZZ</name>
<protein>
    <submittedName>
        <fullName evidence="1">Uncharacterized protein</fullName>
    </submittedName>
</protein>
<reference evidence="1" key="1">
    <citation type="journal article" date="2020" name="Nature">
        <title>Giant virus diversity and host interactions through global metagenomics.</title>
        <authorList>
            <person name="Schulz F."/>
            <person name="Roux S."/>
            <person name="Paez-Espino D."/>
            <person name="Jungbluth S."/>
            <person name="Walsh D.A."/>
            <person name="Denef V.J."/>
            <person name="McMahon K.D."/>
            <person name="Konstantinidis K.T."/>
            <person name="Eloe-Fadrosh E.A."/>
            <person name="Kyrpides N.C."/>
            <person name="Woyke T."/>
        </authorList>
    </citation>
    <scope>NUCLEOTIDE SEQUENCE</scope>
    <source>
        <strain evidence="1">GVMAG-M-3300025880-75</strain>
    </source>
</reference>
<accession>A0A6C0JFM4</accession>
<sequence>MTSKSILKSLKRITKEIKKINYNLIINHSKMNKFNHEGTHVMKNNKKNKIISPGKADICDDEYIKKIIKNGGL</sequence>
<dbReference type="AlphaFoldDB" id="A0A6C0JFM4"/>
<organism evidence="1">
    <name type="scientific">viral metagenome</name>
    <dbReference type="NCBI Taxonomy" id="1070528"/>
    <lineage>
        <taxon>unclassified sequences</taxon>
        <taxon>metagenomes</taxon>
        <taxon>organismal metagenomes</taxon>
    </lineage>
</organism>